<keyword evidence="2" id="KW-0472">Membrane</keyword>
<name>A0A0M3J2V0_ANISI</name>
<keyword evidence="2" id="KW-1133">Transmembrane helix</keyword>
<dbReference type="EMBL" id="UYRR01001984">
    <property type="protein sequence ID" value="VDK19158.1"/>
    <property type="molecule type" value="Genomic_DNA"/>
</dbReference>
<feature type="transmembrane region" description="Helical" evidence="2">
    <location>
        <begin position="49"/>
        <end position="78"/>
    </location>
</feature>
<feature type="region of interest" description="Disordered" evidence="1">
    <location>
        <begin position="1"/>
        <end position="27"/>
    </location>
</feature>
<dbReference type="WBParaSite" id="ASIM_0000186201-mRNA-1">
    <property type="protein sequence ID" value="ASIM_0000186201-mRNA-1"/>
    <property type="gene ID" value="ASIM_0000186201"/>
</dbReference>
<organism evidence="5">
    <name type="scientific">Anisakis simplex</name>
    <name type="common">Herring worm</name>
    <dbReference type="NCBI Taxonomy" id="6269"/>
    <lineage>
        <taxon>Eukaryota</taxon>
        <taxon>Metazoa</taxon>
        <taxon>Ecdysozoa</taxon>
        <taxon>Nematoda</taxon>
        <taxon>Chromadorea</taxon>
        <taxon>Rhabditida</taxon>
        <taxon>Spirurina</taxon>
        <taxon>Ascaridomorpha</taxon>
        <taxon>Ascaridoidea</taxon>
        <taxon>Anisakidae</taxon>
        <taxon>Anisakis</taxon>
        <taxon>Anisakis simplex complex</taxon>
    </lineage>
</organism>
<keyword evidence="4" id="KW-1185">Reference proteome</keyword>
<evidence type="ECO:0000256" key="2">
    <source>
        <dbReference type="SAM" id="Phobius"/>
    </source>
</evidence>
<accession>A0A0M3J2V0</accession>
<evidence type="ECO:0000256" key="1">
    <source>
        <dbReference type="SAM" id="MobiDB-lite"/>
    </source>
</evidence>
<reference evidence="5" key="1">
    <citation type="submission" date="2017-02" db="UniProtKB">
        <authorList>
            <consortium name="WormBaseParasite"/>
        </authorList>
    </citation>
    <scope>IDENTIFICATION</scope>
</reference>
<dbReference type="Proteomes" id="UP000267096">
    <property type="component" value="Unassembled WGS sequence"/>
</dbReference>
<feature type="compositionally biased region" description="Polar residues" evidence="1">
    <location>
        <begin position="1"/>
        <end position="18"/>
    </location>
</feature>
<evidence type="ECO:0000313" key="4">
    <source>
        <dbReference type="Proteomes" id="UP000267096"/>
    </source>
</evidence>
<protein>
    <submittedName>
        <fullName evidence="3 5">Uncharacterized protein</fullName>
    </submittedName>
</protein>
<sequence>MAILNLNPSARSSRIDSQTTRDKPDAAVTAAGGFKSRTFTDGPGEVDMLIGFFVMNGACIAFFLLFGSCVICSCLRVFTSNNNALLKSAANGANGSPLSGSFSRSSFQELLPTVKPKQKFKVL</sequence>
<evidence type="ECO:0000313" key="3">
    <source>
        <dbReference type="EMBL" id="VDK19158.1"/>
    </source>
</evidence>
<evidence type="ECO:0000313" key="5">
    <source>
        <dbReference type="WBParaSite" id="ASIM_0000186201-mRNA-1"/>
    </source>
</evidence>
<dbReference type="AlphaFoldDB" id="A0A0M3J2V0"/>
<gene>
    <name evidence="3" type="ORF">ASIM_LOCUS1733</name>
</gene>
<reference evidence="3 4" key="2">
    <citation type="submission" date="2018-11" db="EMBL/GenBank/DDBJ databases">
        <authorList>
            <consortium name="Pathogen Informatics"/>
        </authorList>
    </citation>
    <scope>NUCLEOTIDE SEQUENCE [LARGE SCALE GENOMIC DNA]</scope>
</reference>
<dbReference type="OrthoDB" id="5876932at2759"/>
<proteinExistence type="predicted"/>
<keyword evidence="2" id="KW-0812">Transmembrane</keyword>